<evidence type="ECO:0000313" key="1">
    <source>
        <dbReference type="EMBL" id="RAQ29160.1"/>
    </source>
</evidence>
<gene>
    <name evidence="1" type="ORF">DPQ25_06630</name>
</gene>
<organism evidence="1 2">
    <name type="scientific">Hydrogeniiclostridium mannosilyticum</name>
    <dbReference type="NCBI Taxonomy" id="2764322"/>
    <lineage>
        <taxon>Bacteria</taxon>
        <taxon>Bacillati</taxon>
        <taxon>Bacillota</taxon>
        <taxon>Clostridia</taxon>
        <taxon>Eubacteriales</taxon>
        <taxon>Acutalibacteraceae</taxon>
        <taxon>Hydrogeniiclostridium</taxon>
    </lineage>
</organism>
<name>A0A328UFG3_9FIRM</name>
<protein>
    <submittedName>
        <fullName evidence="1">Adenosylcobinamide amidohydrolase</fullName>
    </submittedName>
</protein>
<dbReference type="InterPro" id="IPR002808">
    <property type="entry name" value="AdoCbi_amidolase"/>
</dbReference>
<dbReference type="PANTHER" id="PTHR35336">
    <property type="entry name" value="ADENOSYLCOBINAMIDE AMIDOHYDROLASE"/>
    <property type="match status" value="1"/>
</dbReference>
<proteinExistence type="predicted"/>
<accession>A0A328UFG3</accession>
<dbReference type="PANTHER" id="PTHR35336:SF5">
    <property type="entry name" value="ADENOSYLCOBINAMIDE AMIDOHYDROLASE"/>
    <property type="match status" value="1"/>
</dbReference>
<evidence type="ECO:0000313" key="2">
    <source>
        <dbReference type="Proteomes" id="UP000249377"/>
    </source>
</evidence>
<dbReference type="GO" id="GO:0016787">
    <property type="term" value="F:hydrolase activity"/>
    <property type="evidence" value="ECO:0007669"/>
    <property type="project" value="UniProtKB-KW"/>
</dbReference>
<dbReference type="AlphaFoldDB" id="A0A328UFG3"/>
<sequence length="350" mass="38010">MCIQLGGINVLQQPPTGDALIQKKKSIVIEFCGPRRVLSTSPYNGGCREDITAVYNFDCKDEETGYSDLRTDTYEGELRLTACDLGLDPESTTGLSTAAQMHNAAMATACFENVSVTTIATGGINVNAVRAGDPASYCERNGEFIVFQPGTINMILLFSCKLSPGILTRALVTATEAKAAAVGELMVPSRYSHGIATGSGTDGVILSADLSANIELTDAGTHAKLGELIAQSVKKAVKEALFHQTGMCSAYQHSVMQRLEQFEISDEQLWRACCKRRGSIDRTLYREQLHKLDRDGLAVSIISMCLHLLDEANWGLLSTAEVRHAFLAVRGMNLQPMLEDILLCLEDILR</sequence>
<dbReference type="InterPro" id="IPR052209">
    <property type="entry name" value="CbiZ"/>
</dbReference>
<comment type="caution">
    <text evidence="1">The sequence shown here is derived from an EMBL/GenBank/DDBJ whole genome shotgun (WGS) entry which is preliminary data.</text>
</comment>
<dbReference type="EMBL" id="QLYR01000003">
    <property type="protein sequence ID" value="RAQ29160.1"/>
    <property type="molecule type" value="Genomic_DNA"/>
</dbReference>
<reference evidence="1 2" key="1">
    <citation type="submission" date="2018-06" db="EMBL/GenBank/DDBJ databases">
        <title>Noncontiguous genome sequence of Ruminococcaceae bacterium ASD2818.</title>
        <authorList>
            <person name="Chaplin A.V."/>
            <person name="Sokolova S.R."/>
            <person name="Kochetkova T.O."/>
            <person name="Goltsov A.Y."/>
            <person name="Trofimov D.Y."/>
            <person name="Efimov B.A."/>
        </authorList>
    </citation>
    <scope>NUCLEOTIDE SEQUENCE [LARGE SCALE GENOMIC DNA]</scope>
    <source>
        <strain evidence="1 2">ASD2818</strain>
    </source>
</reference>
<keyword evidence="1" id="KW-0378">Hydrolase</keyword>
<keyword evidence="2" id="KW-1185">Reference proteome</keyword>
<dbReference type="Pfam" id="PF01955">
    <property type="entry name" value="CbiZ"/>
    <property type="match status" value="1"/>
</dbReference>
<dbReference type="Proteomes" id="UP000249377">
    <property type="component" value="Unassembled WGS sequence"/>
</dbReference>